<dbReference type="InterPro" id="IPR018200">
    <property type="entry name" value="USP_CS"/>
</dbReference>
<keyword evidence="4" id="KW-0645">Protease</keyword>
<dbReference type="CDD" id="cd02257">
    <property type="entry name" value="Peptidase_C19"/>
    <property type="match status" value="1"/>
</dbReference>
<feature type="non-terminal residue" evidence="10">
    <location>
        <position position="1"/>
    </location>
</feature>
<dbReference type="GO" id="GO:0004843">
    <property type="term" value="F:cysteine-type deubiquitinase activity"/>
    <property type="evidence" value="ECO:0007669"/>
    <property type="project" value="UniProtKB-EC"/>
</dbReference>
<dbReference type="GO" id="GO:0005829">
    <property type="term" value="C:cytosol"/>
    <property type="evidence" value="ECO:0007669"/>
    <property type="project" value="TreeGrafter"/>
</dbReference>
<evidence type="ECO:0000256" key="1">
    <source>
        <dbReference type="ARBA" id="ARBA00000707"/>
    </source>
</evidence>
<keyword evidence="7" id="KW-0788">Thiol protease</keyword>
<dbReference type="InterPro" id="IPR001394">
    <property type="entry name" value="Peptidase_C19_UCH"/>
</dbReference>
<dbReference type="InterPro" id="IPR038765">
    <property type="entry name" value="Papain-like_cys_pep_sf"/>
</dbReference>
<dbReference type="GO" id="GO:0005634">
    <property type="term" value="C:nucleus"/>
    <property type="evidence" value="ECO:0007669"/>
    <property type="project" value="TreeGrafter"/>
</dbReference>
<dbReference type="SUPFAM" id="SSF54001">
    <property type="entry name" value="Cysteine proteinases"/>
    <property type="match status" value="1"/>
</dbReference>
<dbReference type="InterPro" id="IPR028889">
    <property type="entry name" value="USP"/>
</dbReference>
<comment type="catalytic activity">
    <reaction evidence="1">
        <text>Thiol-dependent hydrolysis of ester, thioester, amide, peptide and isopeptide bonds formed by the C-terminal Gly of ubiquitin (a 76-residue protein attached to proteins as an intracellular targeting signal).</text>
        <dbReference type="EC" id="3.4.19.12"/>
    </reaction>
</comment>
<dbReference type="Gene3D" id="3.90.70.10">
    <property type="entry name" value="Cysteine proteinases"/>
    <property type="match status" value="1"/>
</dbReference>
<comment type="similarity">
    <text evidence="2">Belongs to the peptidase C19 family.</text>
</comment>
<evidence type="ECO:0000256" key="2">
    <source>
        <dbReference type="ARBA" id="ARBA00009085"/>
    </source>
</evidence>
<dbReference type="PROSITE" id="PS00973">
    <property type="entry name" value="USP_2"/>
    <property type="match status" value="1"/>
</dbReference>
<feature type="compositionally biased region" description="Basic and acidic residues" evidence="8">
    <location>
        <begin position="291"/>
        <end position="307"/>
    </location>
</feature>
<evidence type="ECO:0000313" key="10">
    <source>
        <dbReference type="EMBL" id="CAH3165459.1"/>
    </source>
</evidence>
<dbReference type="GO" id="GO:0016579">
    <property type="term" value="P:protein deubiquitination"/>
    <property type="evidence" value="ECO:0007669"/>
    <property type="project" value="InterPro"/>
</dbReference>
<dbReference type="PANTHER" id="PTHR24006:SF888">
    <property type="entry name" value="UBIQUITIN CARBOXYL-TERMINAL HYDROLASE 30"/>
    <property type="match status" value="1"/>
</dbReference>
<evidence type="ECO:0000259" key="9">
    <source>
        <dbReference type="PROSITE" id="PS50235"/>
    </source>
</evidence>
<dbReference type="InterPro" id="IPR050164">
    <property type="entry name" value="Peptidase_C19"/>
</dbReference>
<dbReference type="Pfam" id="PF00443">
    <property type="entry name" value="UCH"/>
    <property type="match status" value="1"/>
</dbReference>
<evidence type="ECO:0000256" key="5">
    <source>
        <dbReference type="ARBA" id="ARBA00022786"/>
    </source>
</evidence>
<evidence type="ECO:0000313" key="11">
    <source>
        <dbReference type="Proteomes" id="UP001159428"/>
    </source>
</evidence>
<dbReference type="EC" id="3.4.19.12" evidence="3"/>
<accession>A0AAU9Y147</accession>
<sequence length="307" mass="34393">GNTASQYQTQQLIPASCDLSFLQSFFFELRSEVMCSSCDNITSNTTMETILPLHITKVWGNYLTNVPYQLKAVIVHEGTTISSGHYVCYLKRGERWYFSSDTTVRQSSHLEATSQEAYLLFYEKDEVEDMQEVTHISSMSFKVQNCQPQMPSMPLKRKKFPVKFCLPPGCYALKAEKPGIFKTATGSIPWKYSTLDAASISKAEGIAMAGVQISGNPRIKAWEPTDIEKLLPAKHKITTEPGQVSDDQARPFLASSGLTNDCRKANNSSCTNLKGKVQKQHYQADSDSDFESPKKRQKTDPCRESPL</sequence>
<feature type="region of interest" description="Disordered" evidence="8">
    <location>
        <begin position="269"/>
        <end position="307"/>
    </location>
</feature>
<gene>
    <name evidence="10" type="ORF">PMEA_00003532</name>
</gene>
<feature type="non-terminal residue" evidence="10">
    <location>
        <position position="307"/>
    </location>
</feature>
<keyword evidence="5" id="KW-0833">Ubl conjugation pathway</keyword>
<keyword evidence="11" id="KW-1185">Reference proteome</keyword>
<dbReference type="PANTHER" id="PTHR24006">
    <property type="entry name" value="UBIQUITIN CARBOXYL-TERMINAL HYDROLASE"/>
    <property type="match status" value="1"/>
</dbReference>
<dbReference type="EMBL" id="CALNXJ010000118">
    <property type="protein sequence ID" value="CAH3165459.1"/>
    <property type="molecule type" value="Genomic_DNA"/>
</dbReference>
<evidence type="ECO:0000256" key="3">
    <source>
        <dbReference type="ARBA" id="ARBA00012759"/>
    </source>
</evidence>
<dbReference type="GO" id="GO:0006508">
    <property type="term" value="P:proteolysis"/>
    <property type="evidence" value="ECO:0007669"/>
    <property type="project" value="UniProtKB-KW"/>
</dbReference>
<name>A0AAU9Y147_9CNID</name>
<evidence type="ECO:0000256" key="6">
    <source>
        <dbReference type="ARBA" id="ARBA00022801"/>
    </source>
</evidence>
<proteinExistence type="inferred from homology"/>
<dbReference type="Proteomes" id="UP001159428">
    <property type="component" value="Unassembled WGS sequence"/>
</dbReference>
<protein>
    <recommendedName>
        <fullName evidence="3">ubiquitinyl hydrolase 1</fullName>
        <ecNumber evidence="3">3.4.19.12</ecNumber>
    </recommendedName>
</protein>
<keyword evidence="6" id="KW-0378">Hydrolase</keyword>
<organism evidence="10 11">
    <name type="scientific">Pocillopora meandrina</name>
    <dbReference type="NCBI Taxonomy" id="46732"/>
    <lineage>
        <taxon>Eukaryota</taxon>
        <taxon>Metazoa</taxon>
        <taxon>Cnidaria</taxon>
        <taxon>Anthozoa</taxon>
        <taxon>Hexacorallia</taxon>
        <taxon>Scleractinia</taxon>
        <taxon>Astrocoeniina</taxon>
        <taxon>Pocilloporidae</taxon>
        <taxon>Pocillopora</taxon>
    </lineage>
</organism>
<evidence type="ECO:0000256" key="4">
    <source>
        <dbReference type="ARBA" id="ARBA00022670"/>
    </source>
</evidence>
<dbReference type="PROSITE" id="PS50235">
    <property type="entry name" value="USP_3"/>
    <property type="match status" value="1"/>
</dbReference>
<evidence type="ECO:0000256" key="7">
    <source>
        <dbReference type="ARBA" id="ARBA00022807"/>
    </source>
</evidence>
<feature type="domain" description="USP" evidence="9">
    <location>
        <begin position="1"/>
        <end position="125"/>
    </location>
</feature>
<evidence type="ECO:0000256" key="8">
    <source>
        <dbReference type="SAM" id="MobiDB-lite"/>
    </source>
</evidence>
<dbReference type="AlphaFoldDB" id="A0AAU9Y147"/>
<comment type="caution">
    <text evidence="10">The sequence shown here is derived from an EMBL/GenBank/DDBJ whole genome shotgun (WGS) entry which is preliminary data.</text>
</comment>
<reference evidence="10 11" key="1">
    <citation type="submission" date="2022-05" db="EMBL/GenBank/DDBJ databases">
        <authorList>
            <consortium name="Genoscope - CEA"/>
            <person name="William W."/>
        </authorList>
    </citation>
    <scope>NUCLEOTIDE SEQUENCE [LARGE SCALE GENOMIC DNA]</scope>
</reference>